<sequence>MADGTALLVIDMQREMERRIAAGRDCVNPDAGVRIAALVVAFRRAGWPVVHVRHASDQPGAALHPDSPFHPPMDCAGAEAGEAVFVKAGSSGFAGTGLEAHLRAQGIGALVVVGAVAGFCVNTTVRAGSDLGFAMTVVRDAVIGFDLPEAGLPARVIFDVTMAHLAADFAQVADGAEVMARLRDVA</sequence>
<dbReference type="Proteomes" id="UP000731907">
    <property type="component" value="Unassembled WGS sequence"/>
</dbReference>
<dbReference type="Gene3D" id="3.40.50.850">
    <property type="entry name" value="Isochorismatase-like"/>
    <property type="match status" value="1"/>
</dbReference>
<evidence type="ECO:0000313" key="4">
    <source>
        <dbReference type="Proteomes" id="UP000731907"/>
    </source>
</evidence>
<dbReference type="EMBL" id="JAAATX020000015">
    <property type="protein sequence ID" value="MBU9699874.1"/>
    <property type="molecule type" value="Genomic_DNA"/>
</dbReference>
<dbReference type="PANTHER" id="PTHR43540:SF1">
    <property type="entry name" value="ISOCHORISMATASE HYDROLASE"/>
    <property type="match status" value="1"/>
</dbReference>
<dbReference type="InterPro" id="IPR050272">
    <property type="entry name" value="Isochorismatase-like_hydrls"/>
</dbReference>
<dbReference type="InterPro" id="IPR036380">
    <property type="entry name" value="Isochorismatase-like_sf"/>
</dbReference>
<keyword evidence="4" id="KW-1185">Reference proteome</keyword>
<dbReference type="SUPFAM" id="SSF52499">
    <property type="entry name" value="Isochorismatase-like hydrolases"/>
    <property type="match status" value="1"/>
</dbReference>
<feature type="domain" description="Isochorismatase-like" evidence="2">
    <location>
        <begin position="5"/>
        <end position="146"/>
    </location>
</feature>
<accession>A0ABS6J7Y7</accession>
<comment type="caution">
    <text evidence="3">The sequence shown here is derived from an EMBL/GenBank/DDBJ whole genome shotgun (WGS) entry which is preliminary data.</text>
</comment>
<evidence type="ECO:0000256" key="1">
    <source>
        <dbReference type="ARBA" id="ARBA00022801"/>
    </source>
</evidence>
<dbReference type="InterPro" id="IPR000868">
    <property type="entry name" value="Isochorismatase-like_dom"/>
</dbReference>
<reference evidence="3 4" key="1">
    <citation type="submission" date="2021-06" db="EMBL/GenBank/DDBJ databases">
        <title>Rhodobacteraceae bacterium strain HSP-20.</title>
        <authorList>
            <person name="Chen W.-M."/>
        </authorList>
    </citation>
    <scope>NUCLEOTIDE SEQUENCE [LARGE SCALE GENOMIC DNA]</scope>
    <source>
        <strain evidence="3 4">HSP-20</strain>
    </source>
</reference>
<evidence type="ECO:0000313" key="3">
    <source>
        <dbReference type="EMBL" id="MBU9699874.1"/>
    </source>
</evidence>
<dbReference type="RefSeq" id="WP_161763932.1">
    <property type="nucleotide sequence ID" value="NZ_JAAATX020000015.1"/>
</dbReference>
<proteinExistence type="predicted"/>
<protein>
    <submittedName>
        <fullName evidence="3">Isochorismatase family protein</fullName>
    </submittedName>
</protein>
<dbReference type="Pfam" id="PF00857">
    <property type="entry name" value="Isochorismatase"/>
    <property type="match status" value="1"/>
</dbReference>
<organism evidence="3 4">
    <name type="scientific">Paragemmobacter amnigenus</name>
    <dbReference type="NCBI Taxonomy" id="2852097"/>
    <lineage>
        <taxon>Bacteria</taxon>
        <taxon>Pseudomonadati</taxon>
        <taxon>Pseudomonadota</taxon>
        <taxon>Alphaproteobacteria</taxon>
        <taxon>Rhodobacterales</taxon>
        <taxon>Paracoccaceae</taxon>
        <taxon>Paragemmobacter</taxon>
    </lineage>
</organism>
<dbReference type="PANTHER" id="PTHR43540">
    <property type="entry name" value="PEROXYUREIDOACRYLATE/UREIDOACRYLATE AMIDOHYDROLASE-RELATED"/>
    <property type="match status" value="1"/>
</dbReference>
<name>A0ABS6J7Y7_9RHOB</name>
<gene>
    <name evidence="3" type="ORF">GU927_018700</name>
</gene>
<evidence type="ECO:0000259" key="2">
    <source>
        <dbReference type="Pfam" id="PF00857"/>
    </source>
</evidence>
<keyword evidence="1" id="KW-0378">Hydrolase</keyword>